<protein>
    <submittedName>
        <fullName evidence="4">Uncharacterized protein</fullName>
    </submittedName>
</protein>
<dbReference type="EMBL" id="LWDV01000010">
    <property type="protein sequence ID" value="OCL25195.1"/>
    <property type="molecule type" value="Genomic_DNA"/>
</dbReference>
<evidence type="ECO:0000313" key="4">
    <source>
        <dbReference type="EMBL" id="OCL25195.1"/>
    </source>
</evidence>
<dbReference type="Pfam" id="PF02591">
    <property type="entry name" value="Zn_ribbon_9"/>
    <property type="match status" value="1"/>
</dbReference>
<reference evidence="4 5" key="2">
    <citation type="submission" date="2016-08" db="EMBL/GenBank/DDBJ databases">
        <title>Orenia metallireducens sp. nov. strain Z6, a Novel Metal-reducing Firmicute from the Deep Subsurface.</title>
        <authorList>
            <person name="Maxim B.I."/>
            <person name="Kenneth K."/>
            <person name="Flynn T.M."/>
            <person name="Oloughlin E.J."/>
            <person name="Locke R.A."/>
            <person name="Weber J.R."/>
            <person name="Egan S.M."/>
            <person name="Mackie R.I."/>
            <person name="Cann I.K."/>
        </authorList>
    </citation>
    <scope>NUCLEOTIDE SEQUENCE [LARGE SCALE GENOMIC DNA]</scope>
    <source>
        <strain evidence="4 5">Z6</strain>
    </source>
</reference>
<comment type="caution">
    <text evidence="4">The sequence shown here is derived from an EMBL/GenBank/DDBJ whole genome shotgun (WGS) entry which is preliminary data.</text>
</comment>
<gene>
    <name evidence="4" type="ORF">U472_12560</name>
</gene>
<evidence type="ECO:0000259" key="3">
    <source>
        <dbReference type="Pfam" id="PF24481"/>
    </source>
</evidence>
<dbReference type="InterPro" id="IPR052376">
    <property type="entry name" value="Oxidative_Scav/Glycosyltrans"/>
</dbReference>
<dbReference type="PANTHER" id="PTHR39082">
    <property type="entry name" value="PHOSPHOLIPASE C-BETA-2-RELATED"/>
    <property type="match status" value="1"/>
</dbReference>
<evidence type="ECO:0000256" key="1">
    <source>
        <dbReference type="SAM" id="Coils"/>
    </source>
</evidence>
<reference evidence="5" key="1">
    <citation type="submission" date="2016-07" db="EMBL/GenBank/DDBJ databases">
        <authorList>
            <person name="Florea S."/>
            <person name="Webb J.S."/>
            <person name="Jaromczyk J."/>
            <person name="Schardl C.L."/>
        </authorList>
    </citation>
    <scope>NUCLEOTIDE SEQUENCE [LARGE SCALE GENOMIC DNA]</scope>
    <source>
        <strain evidence="5">Z6</strain>
    </source>
</reference>
<accession>A0A1C0A4Z0</accession>
<organism evidence="4 5">
    <name type="scientific">Orenia metallireducens</name>
    <dbReference type="NCBI Taxonomy" id="1413210"/>
    <lineage>
        <taxon>Bacteria</taxon>
        <taxon>Bacillati</taxon>
        <taxon>Bacillota</taxon>
        <taxon>Clostridia</taxon>
        <taxon>Halanaerobiales</taxon>
        <taxon>Halobacteroidaceae</taxon>
        <taxon>Orenia</taxon>
    </lineage>
</organism>
<dbReference type="InterPro" id="IPR056003">
    <property type="entry name" value="CT398_CC_hairpin"/>
</dbReference>
<dbReference type="AlphaFoldDB" id="A0A1C0A4Z0"/>
<feature type="domain" description="CT398-like coiled coil hairpin" evidence="3">
    <location>
        <begin position="32"/>
        <end position="188"/>
    </location>
</feature>
<dbReference type="PANTHER" id="PTHR39082:SF1">
    <property type="entry name" value="SCAVENGER RECEPTOR CLASS A MEMBER 3"/>
    <property type="match status" value="1"/>
</dbReference>
<name>A0A1C0A4Z0_9FIRM</name>
<feature type="domain" description="C4-type zinc ribbon" evidence="2">
    <location>
        <begin position="202"/>
        <end position="233"/>
    </location>
</feature>
<dbReference type="Gene3D" id="1.10.287.1490">
    <property type="match status" value="1"/>
</dbReference>
<dbReference type="Proteomes" id="UP000093514">
    <property type="component" value="Unassembled WGS sequence"/>
</dbReference>
<sequence length="239" mass="28407">MATLELLYQLEKLNEESKGLKSSMEEESIVEEMDLLKEVVIRMEEDWSQKNNELQDLKHQIKKEEFEDARLVRKEKDYKEQLYSGAISNPKELQKLQEKLNTTLKSKEELEDNLLELMLELEAKEDELISLKEDLESKQEELLNLEEDYQQGTTKINQELVRINSAKEEIFDKLEDKLILEYENLYRRKRGRVVVEISDGYCMGCRMLLPVNLVEEVKSSEEIVYCENCGRILYWNRKN</sequence>
<keyword evidence="5" id="KW-1185">Reference proteome</keyword>
<proteinExistence type="predicted"/>
<feature type="coiled-coil region" evidence="1">
    <location>
        <begin position="93"/>
        <end position="155"/>
    </location>
</feature>
<dbReference type="OrthoDB" id="9795058at2"/>
<dbReference type="RefSeq" id="WP_068719058.1">
    <property type="nucleotide sequence ID" value="NZ_LWDV01000010.1"/>
</dbReference>
<keyword evidence="1" id="KW-0175">Coiled coil</keyword>
<evidence type="ECO:0000259" key="2">
    <source>
        <dbReference type="Pfam" id="PF02591"/>
    </source>
</evidence>
<dbReference type="Pfam" id="PF24481">
    <property type="entry name" value="CT398_CC"/>
    <property type="match status" value="1"/>
</dbReference>
<evidence type="ECO:0000313" key="5">
    <source>
        <dbReference type="Proteomes" id="UP000093514"/>
    </source>
</evidence>
<dbReference type="InterPro" id="IPR003743">
    <property type="entry name" value="Zf-RING_7"/>
</dbReference>